<feature type="region of interest" description="Disordered" evidence="1">
    <location>
        <begin position="42"/>
        <end position="61"/>
    </location>
</feature>
<dbReference type="Proteomes" id="UP001499987">
    <property type="component" value="Unassembled WGS sequence"/>
</dbReference>
<keyword evidence="3" id="KW-1185">Reference proteome</keyword>
<reference evidence="3" key="1">
    <citation type="journal article" date="2019" name="Int. J. Syst. Evol. Microbiol.">
        <title>The Global Catalogue of Microorganisms (GCM) 10K type strain sequencing project: providing services to taxonomists for standard genome sequencing and annotation.</title>
        <authorList>
            <consortium name="The Broad Institute Genomics Platform"/>
            <consortium name="The Broad Institute Genome Sequencing Center for Infectious Disease"/>
            <person name="Wu L."/>
            <person name="Ma J."/>
        </authorList>
    </citation>
    <scope>NUCLEOTIDE SEQUENCE [LARGE SCALE GENOMIC DNA]</scope>
    <source>
        <strain evidence="3">JCM 13002</strain>
    </source>
</reference>
<evidence type="ECO:0000256" key="1">
    <source>
        <dbReference type="SAM" id="MobiDB-lite"/>
    </source>
</evidence>
<sequence length="61" mass="6165">MARPSSITAVIATPSARAVNAPSSDTQRTLSDLSAIRIILMPSSQPPASGPDQQAGAHLPG</sequence>
<protein>
    <submittedName>
        <fullName evidence="2">Uncharacterized protein</fullName>
    </submittedName>
</protein>
<organism evidence="2 3">
    <name type="scientific">Kitasatospora arboriphila</name>
    <dbReference type="NCBI Taxonomy" id="258052"/>
    <lineage>
        <taxon>Bacteria</taxon>
        <taxon>Bacillati</taxon>
        <taxon>Actinomycetota</taxon>
        <taxon>Actinomycetes</taxon>
        <taxon>Kitasatosporales</taxon>
        <taxon>Streptomycetaceae</taxon>
        <taxon>Kitasatospora</taxon>
    </lineage>
</organism>
<name>A0ABP4EDZ7_9ACTN</name>
<evidence type="ECO:0000313" key="3">
    <source>
        <dbReference type="Proteomes" id="UP001499987"/>
    </source>
</evidence>
<proteinExistence type="predicted"/>
<comment type="caution">
    <text evidence="2">The sequence shown here is derived from an EMBL/GenBank/DDBJ whole genome shotgun (WGS) entry which is preliminary data.</text>
</comment>
<evidence type="ECO:0000313" key="2">
    <source>
        <dbReference type="EMBL" id="GAA1100901.1"/>
    </source>
</evidence>
<gene>
    <name evidence="2" type="ORF">GCM10009663_49460</name>
</gene>
<accession>A0ABP4EDZ7</accession>
<dbReference type="EMBL" id="BAAALD010000053">
    <property type="protein sequence ID" value="GAA1100901.1"/>
    <property type="molecule type" value="Genomic_DNA"/>
</dbReference>